<keyword evidence="2" id="KW-1185">Reference proteome</keyword>
<organism evidence="1 2">
    <name type="scientific">Corallococcus coralloides (strain ATCC 25202 / DSM 2259 / NBRC 100086 / M2)</name>
    <name type="common">Myxococcus coralloides</name>
    <dbReference type="NCBI Taxonomy" id="1144275"/>
    <lineage>
        <taxon>Bacteria</taxon>
        <taxon>Pseudomonadati</taxon>
        <taxon>Myxococcota</taxon>
        <taxon>Myxococcia</taxon>
        <taxon>Myxococcales</taxon>
        <taxon>Cystobacterineae</taxon>
        <taxon>Myxococcaceae</taxon>
        <taxon>Corallococcus</taxon>
    </lineage>
</organism>
<evidence type="ECO:0000313" key="2">
    <source>
        <dbReference type="Proteomes" id="UP000007587"/>
    </source>
</evidence>
<reference evidence="1 2" key="1">
    <citation type="journal article" date="2012" name="J. Bacteriol.">
        <title>Complete Genome Sequence of the Fruiting Myxobacterium Corallococcus coralloides DSM 2259.</title>
        <authorList>
            <person name="Huntley S."/>
            <person name="Zhang Y."/>
            <person name="Treuner-Lange A."/>
            <person name="Kneip S."/>
            <person name="Sensen C.W."/>
            <person name="Sogaard-Andersen L."/>
        </authorList>
    </citation>
    <scope>NUCLEOTIDE SEQUENCE [LARGE SCALE GENOMIC DNA]</scope>
    <source>
        <strain evidence="2">ATCC 25202 / DSM 2259 / NBRC 100086 / M2</strain>
    </source>
</reference>
<dbReference type="InParanoid" id="H8MZG9"/>
<dbReference type="AlphaFoldDB" id="H8MZG9"/>
<dbReference type="KEGG" id="ccx:COCOR_06805"/>
<dbReference type="HOGENOM" id="CLU_1774250_0_0_7"/>
<dbReference type="Proteomes" id="UP000007587">
    <property type="component" value="Chromosome"/>
</dbReference>
<sequence>MCVFRKTRPAQHFSRGGSQRSEFLFDVLACVMEKCPPAVRINAAQLDFIQAPLFQMESELARDTAEAAEDFSKLVCGSAPQSLFVGPLTHNPAAFLEVLSYIAPHVPGKELYCGIIPHPKTWAASDALPRLYRWRADRWDEVLTQA</sequence>
<protein>
    <submittedName>
        <fullName evidence="1">Uncharacterized protein</fullName>
    </submittedName>
</protein>
<reference evidence="2" key="2">
    <citation type="submission" date="2012-03" db="EMBL/GenBank/DDBJ databases">
        <title>Genome sequence of the fruiting myxobacterium Corallococcus coralloides DSM 2259.</title>
        <authorList>
            <person name="Huntley S."/>
            <person name="Zhang Y."/>
            <person name="Treuner-Lange A."/>
            <person name="Sensen C.W."/>
            <person name="Sogaard-Andersen L."/>
        </authorList>
    </citation>
    <scope>NUCLEOTIDE SEQUENCE [LARGE SCALE GENOMIC DNA]</scope>
    <source>
        <strain evidence="2">ATCC 25202 / DSM 2259 / NBRC 100086 / M2</strain>
    </source>
</reference>
<dbReference type="EMBL" id="CP003389">
    <property type="protein sequence ID" value="AFE07137.1"/>
    <property type="molecule type" value="Genomic_DNA"/>
</dbReference>
<name>H8MZG9_CORCM</name>
<gene>
    <name evidence="1" type="ordered locus">COCOR_06805</name>
</gene>
<dbReference type="STRING" id="1144275.COCOR_06805"/>
<accession>H8MZG9</accession>
<evidence type="ECO:0000313" key="1">
    <source>
        <dbReference type="EMBL" id="AFE07137.1"/>
    </source>
</evidence>
<proteinExistence type="predicted"/>